<name>A0ABU5F5E3_9BACT</name>
<keyword evidence="3" id="KW-1185">Reference proteome</keyword>
<evidence type="ECO:0000313" key="2">
    <source>
        <dbReference type="EMBL" id="MDY3562328.1"/>
    </source>
</evidence>
<organism evidence="2 3">
    <name type="scientific">Gemmata algarum</name>
    <dbReference type="NCBI Taxonomy" id="2975278"/>
    <lineage>
        <taxon>Bacteria</taxon>
        <taxon>Pseudomonadati</taxon>
        <taxon>Planctomycetota</taxon>
        <taxon>Planctomycetia</taxon>
        <taxon>Gemmatales</taxon>
        <taxon>Gemmataceae</taxon>
        <taxon>Gemmata</taxon>
    </lineage>
</organism>
<dbReference type="RefSeq" id="WP_320688638.1">
    <property type="nucleotide sequence ID" value="NZ_JAXBLV010000211.1"/>
</dbReference>
<sequence>MPIRTLAVAVLALTAAAAEAGNVYKITAKKGDEEVVYNVKFGGGRRFEQFTAFDPVSKKFVYLTWNRGETAPKPAATIWDHRTGETIKLYTFPDVETPLPAIPAVDAIKVCPMTGDKGFKVEKTIVYD</sequence>
<evidence type="ECO:0000256" key="1">
    <source>
        <dbReference type="SAM" id="SignalP"/>
    </source>
</evidence>
<feature type="signal peptide" evidence="1">
    <location>
        <begin position="1"/>
        <end position="20"/>
    </location>
</feature>
<dbReference type="Proteomes" id="UP001272242">
    <property type="component" value="Unassembled WGS sequence"/>
</dbReference>
<accession>A0ABU5F5E3</accession>
<comment type="caution">
    <text evidence="2">The sequence shown here is derived from an EMBL/GenBank/DDBJ whole genome shotgun (WGS) entry which is preliminary data.</text>
</comment>
<protein>
    <submittedName>
        <fullName evidence="2">Uncharacterized protein</fullName>
    </submittedName>
</protein>
<evidence type="ECO:0000313" key="3">
    <source>
        <dbReference type="Proteomes" id="UP001272242"/>
    </source>
</evidence>
<gene>
    <name evidence="2" type="ORF">R5W23_003793</name>
</gene>
<proteinExistence type="predicted"/>
<keyword evidence="1" id="KW-0732">Signal</keyword>
<dbReference type="EMBL" id="JAXBLV010000211">
    <property type="protein sequence ID" value="MDY3562328.1"/>
    <property type="molecule type" value="Genomic_DNA"/>
</dbReference>
<feature type="chain" id="PRO_5046158505" evidence="1">
    <location>
        <begin position="21"/>
        <end position="128"/>
    </location>
</feature>
<reference evidence="3" key="1">
    <citation type="journal article" date="2023" name="Mar. Drugs">
        <title>Gemmata algarum, a Novel Planctomycete Isolated from an Algal Mat, Displays Antimicrobial Activity.</title>
        <authorList>
            <person name="Kumar G."/>
            <person name="Kallscheuer N."/>
            <person name="Kashif M."/>
            <person name="Ahamad S."/>
            <person name="Jagadeeshwari U."/>
            <person name="Pannikurungottu S."/>
            <person name="Haufschild T."/>
            <person name="Kabuu M."/>
            <person name="Sasikala C."/>
            <person name="Jogler C."/>
            <person name="Ramana C."/>
        </authorList>
    </citation>
    <scope>NUCLEOTIDE SEQUENCE [LARGE SCALE GENOMIC DNA]</scope>
    <source>
        <strain evidence="3">JC673</strain>
    </source>
</reference>